<reference evidence="7" key="1">
    <citation type="journal article" date="2014" name="BMC Genomics">
        <title>Genome sequencing of two Neorhizobium galegae strains reveals a noeT gene responsible for the unusual acetylation of the nodulation factors.</title>
        <authorList>
            <person name="Osterman J."/>
            <person name="Marsh J."/>
            <person name="Laine P.K."/>
            <person name="Zeng Z."/>
            <person name="Alatalo E."/>
            <person name="Sullivan J.T."/>
            <person name="Young J.P."/>
            <person name="Thomas-Oates J."/>
            <person name="Paulin L."/>
            <person name="Lindstrom K."/>
        </authorList>
    </citation>
    <scope>NUCLEOTIDE SEQUENCE [LARGE SCALE GENOMIC DNA]</scope>
    <source>
        <strain evidence="7">HAMBI 1141</strain>
        <plasmid evidence="7">II</plasmid>
    </source>
</reference>
<proteinExistence type="inferred from homology"/>
<name>A0A068TIL1_NEOGA</name>
<accession>A0A068TIL1</accession>
<dbReference type="PANTHER" id="PTHR30537">
    <property type="entry name" value="HTH-TYPE TRANSCRIPTIONAL REGULATOR"/>
    <property type="match status" value="1"/>
</dbReference>
<gene>
    <name evidence="6" type="ORF">RG1141_PA10920</name>
</gene>
<dbReference type="Pfam" id="PF03466">
    <property type="entry name" value="LysR_substrate"/>
    <property type="match status" value="1"/>
</dbReference>
<evidence type="ECO:0000313" key="6">
    <source>
        <dbReference type="EMBL" id="CDN57924.1"/>
    </source>
</evidence>
<dbReference type="GO" id="GO:0003700">
    <property type="term" value="F:DNA-binding transcription factor activity"/>
    <property type="evidence" value="ECO:0007669"/>
    <property type="project" value="InterPro"/>
</dbReference>
<dbReference type="PROSITE" id="PS50931">
    <property type="entry name" value="HTH_LYSR"/>
    <property type="match status" value="1"/>
</dbReference>
<sequence>MDLQALSDFDLVAANSGFGRAARVSGRSKATLSRRVAELEESLGVRLIERGPQNLRLTDEGRALHERTHGLLSEIAEAGEAVVLGASTPRGRLRVSAPVVFAHVALPRIGARFALAFPEVQLEIVAEDRRVDPVEDGYDLIIRIDPSPDERLVGRRFLNDERLIVAPPGMPRPAPSVDGEEATVKAVLLSATPPGTLWRIKSGTEADIVLRPAPVLRLSSLLMVRDAVLARAGAAMLPKLLVAEDIEAGRLAYWGKQAGPPVEIWALQSSRRLVGAKVRAFLEVVGRAFPEKAFVAPPG</sequence>
<dbReference type="Proteomes" id="UP000028186">
    <property type="component" value="Plasmid pHAMBI1141a"/>
</dbReference>
<protein>
    <submittedName>
        <fullName evidence="6">LysR-like protein</fullName>
    </submittedName>
</protein>
<geneLocation type="plasmid" evidence="7">
    <name>II</name>
</geneLocation>
<feature type="domain" description="HTH lysR-type" evidence="5">
    <location>
        <begin position="1"/>
        <end position="58"/>
    </location>
</feature>
<dbReference type="PANTHER" id="PTHR30537:SF5">
    <property type="entry name" value="HTH-TYPE TRANSCRIPTIONAL ACTIVATOR TTDR-RELATED"/>
    <property type="match status" value="1"/>
</dbReference>
<evidence type="ECO:0000313" key="7">
    <source>
        <dbReference type="Proteomes" id="UP000028186"/>
    </source>
</evidence>
<dbReference type="RefSeq" id="WP_040125850.1">
    <property type="nucleotide sequence ID" value="NZ_HG938356.1"/>
</dbReference>
<comment type="similarity">
    <text evidence="1">Belongs to the LysR transcriptional regulatory family.</text>
</comment>
<evidence type="ECO:0000256" key="4">
    <source>
        <dbReference type="ARBA" id="ARBA00023163"/>
    </source>
</evidence>
<dbReference type="Gene3D" id="1.10.10.10">
    <property type="entry name" value="Winged helix-like DNA-binding domain superfamily/Winged helix DNA-binding domain"/>
    <property type="match status" value="1"/>
</dbReference>
<keyword evidence="3" id="KW-0238">DNA-binding</keyword>
<dbReference type="SUPFAM" id="SSF46785">
    <property type="entry name" value="Winged helix' DNA-binding domain"/>
    <property type="match status" value="1"/>
</dbReference>
<dbReference type="SUPFAM" id="SSF53850">
    <property type="entry name" value="Periplasmic binding protein-like II"/>
    <property type="match status" value="1"/>
</dbReference>
<keyword evidence="6" id="KW-0614">Plasmid</keyword>
<dbReference type="InterPro" id="IPR036390">
    <property type="entry name" value="WH_DNA-bd_sf"/>
</dbReference>
<dbReference type="InterPro" id="IPR005119">
    <property type="entry name" value="LysR_subst-bd"/>
</dbReference>
<keyword evidence="2" id="KW-0805">Transcription regulation</keyword>
<dbReference type="KEGG" id="ngl:RG1141_PA10920"/>
<evidence type="ECO:0000256" key="1">
    <source>
        <dbReference type="ARBA" id="ARBA00009437"/>
    </source>
</evidence>
<dbReference type="HOGENOM" id="CLU_039613_16_2_5"/>
<keyword evidence="4" id="KW-0804">Transcription</keyword>
<dbReference type="CDD" id="cd08422">
    <property type="entry name" value="PBP2_CrgA_like"/>
    <property type="match status" value="1"/>
</dbReference>
<dbReference type="InterPro" id="IPR058163">
    <property type="entry name" value="LysR-type_TF_proteobact-type"/>
</dbReference>
<evidence type="ECO:0000256" key="2">
    <source>
        <dbReference type="ARBA" id="ARBA00023015"/>
    </source>
</evidence>
<dbReference type="Gene3D" id="3.40.190.290">
    <property type="match status" value="1"/>
</dbReference>
<dbReference type="GO" id="GO:0003677">
    <property type="term" value="F:DNA binding"/>
    <property type="evidence" value="ECO:0007669"/>
    <property type="project" value="UniProtKB-KW"/>
</dbReference>
<dbReference type="eggNOG" id="COG0583">
    <property type="taxonomic scope" value="Bacteria"/>
</dbReference>
<dbReference type="InterPro" id="IPR036388">
    <property type="entry name" value="WH-like_DNA-bd_sf"/>
</dbReference>
<organism evidence="6 7">
    <name type="scientific">Neorhizobium galegae bv. officinalis bv. officinalis str. HAMBI 1141</name>
    <dbReference type="NCBI Taxonomy" id="1028801"/>
    <lineage>
        <taxon>Bacteria</taxon>
        <taxon>Pseudomonadati</taxon>
        <taxon>Pseudomonadota</taxon>
        <taxon>Alphaproteobacteria</taxon>
        <taxon>Hyphomicrobiales</taxon>
        <taxon>Rhizobiaceae</taxon>
        <taxon>Rhizobium/Agrobacterium group</taxon>
        <taxon>Neorhizobium</taxon>
    </lineage>
</organism>
<dbReference type="PATRIC" id="fig|1028801.3.peg.5697"/>
<dbReference type="EMBL" id="HG938356">
    <property type="protein sequence ID" value="CDN57924.1"/>
    <property type="molecule type" value="Genomic_DNA"/>
</dbReference>
<dbReference type="AlphaFoldDB" id="A0A068TIL1"/>
<evidence type="ECO:0000259" key="5">
    <source>
        <dbReference type="PROSITE" id="PS50931"/>
    </source>
</evidence>
<dbReference type="Pfam" id="PF00126">
    <property type="entry name" value="HTH_1"/>
    <property type="match status" value="1"/>
</dbReference>
<dbReference type="InterPro" id="IPR000847">
    <property type="entry name" value="LysR_HTH_N"/>
</dbReference>
<evidence type="ECO:0000256" key="3">
    <source>
        <dbReference type="ARBA" id="ARBA00023125"/>
    </source>
</evidence>